<evidence type="ECO:0008006" key="14">
    <source>
        <dbReference type="Google" id="ProtNLM"/>
    </source>
</evidence>
<keyword evidence="3" id="KW-0272">Extracellular matrix</keyword>
<organism evidence="12 13">
    <name type="scientific">Pyxicephalus adspersus</name>
    <name type="common">African bullfrog</name>
    <dbReference type="NCBI Taxonomy" id="30357"/>
    <lineage>
        <taxon>Eukaryota</taxon>
        <taxon>Metazoa</taxon>
        <taxon>Chordata</taxon>
        <taxon>Craniata</taxon>
        <taxon>Vertebrata</taxon>
        <taxon>Euteleostomi</taxon>
        <taxon>Amphibia</taxon>
        <taxon>Batrachia</taxon>
        <taxon>Anura</taxon>
        <taxon>Neobatrachia</taxon>
        <taxon>Ranoidea</taxon>
        <taxon>Pyxicephalidae</taxon>
        <taxon>Pyxicephalinae</taxon>
        <taxon>Pyxicephalus</taxon>
    </lineage>
</organism>
<dbReference type="PANTHER" id="PTHR24034:SF206">
    <property type="entry name" value="FIBULIN-7-LIKE"/>
    <property type="match status" value="1"/>
</dbReference>
<comment type="caution">
    <text evidence="12">The sequence shown here is derived from an EMBL/GenBank/DDBJ whole genome shotgun (WGS) entry which is preliminary data.</text>
</comment>
<dbReference type="PROSITE" id="PS00010">
    <property type="entry name" value="ASX_HYDROXYL"/>
    <property type="match status" value="1"/>
</dbReference>
<evidence type="ECO:0000256" key="5">
    <source>
        <dbReference type="ARBA" id="ARBA00022737"/>
    </source>
</evidence>
<reference evidence="12" key="1">
    <citation type="thesis" date="2020" institute="ProQuest LLC" country="789 East Eisenhower Parkway, Ann Arbor, MI, USA">
        <title>Comparative Genomics and Chromosome Evolution.</title>
        <authorList>
            <person name="Mudd A.B."/>
        </authorList>
    </citation>
    <scope>NUCLEOTIDE SEQUENCE</scope>
    <source>
        <strain evidence="12">1538</strain>
        <tissue evidence="12">Blood</tissue>
    </source>
</reference>
<evidence type="ECO:0000256" key="4">
    <source>
        <dbReference type="ARBA" id="ARBA00022536"/>
    </source>
</evidence>
<dbReference type="InterPro" id="IPR009030">
    <property type="entry name" value="Growth_fac_rcpt_cys_sf"/>
</dbReference>
<dbReference type="AlphaFoldDB" id="A0AAV2ZQ99"/>
<feature type="domain" description="EGF-like" evidence="10">
    <location>
        <begin position="165"/>
        <end position="206"/>
    </location>
</feature>
<dbReference type="PROSITE" id="PS50026">
    <property type="entry name" value="EGF_3"/>
    <property type="match status" value="1"/>
</dbReference>
<dbReference type="Proteomes" id="UP001181693">
    <property type="component" value="Unassembled WGS sequence"/>
</dbReference>
<evidence type="ECO:0000256" key="2">
    <source>
        <dbReference type="ARBA" id="ARBA00006127"/>
    </source>
</evidence>
<feature type="disulfide bond" evidence="8">
    <location>
        <begin position="98"/>
        <end position="125"/>
    </location>
</feature>
<evidence type="ECO:0000259" key="10">
    <source>
        <dbReference type="PROSITE" id="PS50026"/>
    </source>
</evidence>
<dbReference type="InterPro" id="IPR055088">
    <property type="entry name" value="Fibulin_C"/>
</dbReference>
<dbReference type="PROSITE" id="PS50923">
    <property type="entry name" value="SUSHI"/>
    <property type="match status" value="1"/>
</dbReference>
<name>A0AAV2ZQ99_PYXAD</name>
<dbReference type="SMART" id="SM00179">
    <property type="entry name" value="EGF_CA"/>
    <property type="match status" value="2"/>
</dbReference>
<dbReference type="InterPro" id="IPR035976">
    <property type="entry name" value="Sushi/SCR/CCP_sf"/>
</dbReference>
<evidence type="ECO:0000256" key="3">
    <source>
        <dbReference type="ARBA" id="ARBA00022530"/>
    </source>
</evidence>
<dbReference type="Gene3D" id="2.10.25.10">
    <property type="entry name" value="Laminin"/>
    <property type="match status" value="2"/>
</dbReference>
<dbReference type="SMART" id="SM00032">
    <property type="entry name" value="CCP"/>
    <property type="match status" value="1"/>
</dbReference>
<dbReference type="InterPro" id="IPR018097">
    <property type="entry name" value="EGF_Ca-bd_CS"/>
</dbReference>
<dbReference type="Pfam" id="PF12662">
    <property type="entry name" value="cEGF"/>
    <property type="match status" value="1"/>
</dbReference>
<evidence type="ECO:0000256" key="1">
    <source>
        <dbReference type="ARBA" id="ARBA00004498"/>
    </source>
</evidence>
<accession>A0AAV2ZQ99</accession>
<proteinExistence type="inferred from homology"/>
<dbReference type="SMART" id="SM00181">
    <property type="entry name" value="EGF"/>
    <property type="match status" value="2"/>
</dbReference>
<dbReference type="InterPro" id="IPR000742">
    <property type="entry name" value="EGF"/>
</dbReference>
<sequence>MMKVLLLAVALHLLGLSAGQICSEQREALRTLRQVQKILGEHEASYLRGMRSLNRRLNQLRSHLQKDGKDSCPPLKPPRHGRMLGGKVKVGHEVHFLCYPGYRLLGSETRTCQDNRTWSGLTASCAESPTNSSNLRPARCSSFQGTQHCTCEAGYVIQPGGLCQDIDECGLFHGSLLAKICVHECVNTPGSYHCVCPQGYILDSSQNSCQDIDECESEQNACAGGQICVNLYGGFTCVRPECPKPKHNTTYLKTSAHQCERTPCHVSSAACLDAPHSISFHYIAVQSQLPVPRVLFTMTAPRSLGDSQRFTITRGKGQRGLEVRQAGRHRGELILGKSLSGPAEVQVDVEMAEMSAQGVLGRHIFTVTLFVSQYPF</sequence>
<dbReference type="SUPFAM" id="SSF57184">
    <property type="entry name" value="Growth factor receptor domain"/>
    <property type="match status" value="1"/>
</dbReference>
<protein>
    <recommendedName>
        <fullName evidence="14">Fibulin-7-like</fullName>
    </recommendedName>
</protein>
<dbReference type="CDD" id="cd00054">
    <property type="entry name" value="EGF_CA"/>
    <property type="match status" value="2"/>
</dbReference>
<dbReference type="EMBL" id="DYDO01000010">
    <property type="protein sequence ID" value="DBA16714.1"/>
    <property type="molecule type" value="Genomic_DNA"/>
</dbReference>
<dbReference type="SUPFAM" id="SSF57535">
    <property type="entry name" value="Complement control module/SCR domain"/>
    <property type="match status" value="1"/>
</dbReference>
<dbReference type="InterPro" id="IPR000152">
    <property type="entry name" value="EGF-type_Asp/Asn_hydroxyl_site"/>
</dbReference>
<dbReference type="Pfam" id="PF22914">
    <property type="entry name" value="Fibulin_C"/>
    <property type="match status" value="1"/>
</dbReference>
<comment type="caution">
    <text evidence="7">Lacks conserved residue(s) required for the propagation of feature annotation.</text>
</comment>
<evidence type="ECO:0000256" key="9">
    <source>
        <dbReference type="SAM" id="SignalP"/>
    </source>
</evidence>
<dbReference type="Pfam" id="PF00084">
    <property type="entry name" value="Sushi"/>
    <property type="match status" value="1"/>
</dbReference>
<comment type="similarity">
    <text evidence="2">Belongs to the fibulin family.</text>
</comment>
<comment type="subcellular location">
    <subcellularLocation>
        <location evidence="1">Secreted</location>
        <location evidence="1">Extracellular space</location>
        <location evidence="1">Extracellular matrix</location>
    </subcellularLocation>
</comment>
<gene>
    <name evidence="12" type="ORF">GDO54_002256</name>
</gene>
<evidence type="ECO:0000313" key="12">
    <source>
        <dbReference type="EMBL" id="DBA16714.1"/>
    </source>
</evidence>
<evidence type="ECO:0000313" key="13">
    <source>
        <dbReference type="Proteomes" id="UP001181693"/>
    </source>
</evidence>
<dbReference type="FunFam" id="2.10.25.10:FF:000240">
    <property type="entry name" value="Vitamin K-dependent protein S"/>
    <property type="match status" value="1"/>
</dbReference>
<dbReference type="InterPro" id="IPR050751">
    <property type="entry name" value="ECM_structural_protein"/>
</dbReference>
<dbReference type="InterPro" id="IPR000436">
    <property type="entry name" value="Sushi_SCR_CCP_dom"/>
</dbReference>
<keyword evidence="8" id="KW-0768">Sushi</keyword>
<dbReference type="PROSITE" id="PS01187">
    <property type="entry name" value="EGF_CA"/>
    <property type="match status" value="1"/>
</dbReference>
<evidence type="ECO:0000256" key="8">
    <source>
        <dbReference type="PROSITE-ProRule" id="PRU00302"/>
    </source>
</evidence>
<feature type="chain" id="PRO_5043797246" description="Fibulin-7-like" evidence="9">
    <location>
        <begin position="20"/>
        <end position="376"/>
    </location>
</feature>
<evidence type="ECO:0000256" key="6">
    <source>
        <dbReference type="ARBA" id="ARBA00023157"/>
    </source>
</evidence>
<dbReference type="InterPro" id="IPR026823">
    <property type="entry name" value="cEGF"/>
</dbReference>
<keyword evidence="4 7" id="KW-0245">EGF-like domain</keyword>
<dbReference type="GO" id="GO:0005509">
    <property type="term" value="F:calcium ion binding"/>
    <property type="evidence" value="ECO:0007669"/>
    <property type="project" value="InterPro"/>
</dbReference>
<feature type="signal peptide" evidence="9">
    <location>
        <begin position="1"/>
        <end position="19"/>
    </location>
</feature>
<feature type="domain" description="Sushi" evidence="11">
    <location>
        <begin position="70"/>
        <end position="127"/>
    </location>
</feature>
<keyword evidence="6 8" id="KW-1015">Disulfide bond</keyword>
<dbReference type="PANTHER" id="PTHR24034">
    <property type="entry name" value="EGF-LIKE DOMAIN-CONTAINING PROTEIN"/>
    <property type="match status" value="1"/>
</dbReference>
<dbReference type="CDD" id="cd00033">
    <property type="entry name" value="CCP"/>
    <property type="match status" value="1"/>
</dbReference>
<keyword evidence="9" id="KW-0732">Signal</keyword>
<evidence type="ECO:0000256" key="7">
    <source>
        <dbReference type="PROSITE-ProRule" id="PRU00076"/>
    </source>
</evidence>
<keyword evidence="5" id="KW-0677">Repeat</keyword>
<keyword evidence="3" id="KW-0964">Secreted</keyword>
<dbReference type="InterPro" id="IPR001881">
    <property type="entry name" value="EGF-like_Ca-bd_dom"/>
</dbReference>
<evidence type="ECO:0000259" key="11">
    <source>
        <dbReference type="PROSITE" id="PS50923"/>
    </source>
</evidence>
<keyword evidence="13" id="KW-1185">Reference proteome</keyword>
<dbReference type="Gene3D" id="2.10.70.10">
    <property type="entry name" value="Complement Module, domain 1"/>
    <property type="match status" value="1"/>
</dbReference>